<dbReference type="InterPro" id="IPR011013">
    <property type="entry name" value="Gal_mutarotase_sf_dom"/>
</dbReference>
<dbReference type="GO" id="GO:0005975">
    <property type="term" value="P:carbohydrate metabolic process"/>
    <property type="evidence" value="ECO:0007669"/>
    <property type="project" value="InterPro"/>
</dbReference>
<dbReference type="GO" id="GO:0016853">
    <property type="term" value="F:isomerase activity"/>
    <property type="evidence" value="ECO:0007669"/>
    <property type="project" value="InterPro"/>
</dbReference>
<dbReference type="RefSeq" id="WP_092850636.1">
    <property type="nucleotide sequence ID" value="NZ_FOPY01000032.1"/>
</dbReference>
<dbReference type="EMBL" id="FOPY01000032">
    <property type="protein sequence ID" value="SFI23010.1"/>
    <property type="molecule type" value="Genomic_DNA"/>
</dbReference>
<accession>A0A1I3GHP0</accession>
<dbReference type="Proteomes" id="UP000199040">
    <property type="component" value="Unassembled WGS sequence"/>
</dbReference>
<dbReference type="CDD" id="cd09021">
    <property type="entry name" value="Aldose_epim_Ec_YphB"/>
    <property type="match status" value="1"/>
</dbReference>
<evidence type="ECO:0000313" key="2">
    <source>
        <dbReference type="Proteomes" id="UP000199040"/>
    </source>
</evidence>
<dbReference type="Gene3D" id="2.70.98.10">
    <property type="match status" value="1"/>
</dbReference>
<dbReference type="GO" id="GO:0030246">
    <property type="term" value="F:carbohydrate binding"/>
    <property type="evidence" value="ECO:0007669"/>
    <property type="project" value="InterPro"/>
</dbReference>
<dbReference type="SUPFAM" id="SSF74650">
    <property type="entry name" value="Galactose mutarotase-like"/>
    <property type="match status" value="1"/>
</dbReference>
<dbReference type="STRING" id="442341.SAMN04487959_13213"/>
<gene>
    <name evidence="1" type="ORF">SAMN04487959_13213</name>
</gene>
<evidence type="ECO:0000313" key="1">
    <source>
        <dbReference type="EMBL" id="SFI23010.1"/>
    </source>
</evidence>
<protein>
    <submittedName>
        <fullName evidence="1">Aldose 1-epimerase</fullName>
    </submittedName>
</protein>
<reference evidence="1 2" key="1">
    <citation type="submission" date="2016-10" db="EMBL/GenBank/DDBJ databases">
        <authorList>
            <person name="de Groot N.N."/>
        </authorList>
    </citation>
    <scope>NUCLEOTIDE SEQUENCE [LARGE SCALE GENOMIC DNA]</scope>
    <source>
        <strain evidence="1 2">CGMCC 1.6848</strain>
    </source>
</reference>
<dbReference type="InterPro" id="IPR014718">
    <property type="entry name" value="GH-type_carb-bd"/>
</dbReference>
<name>A0A1I3GHP0_9GAMM</name>
<dbReference type="AlphaFoldDB" id="A0A1I3GHP0"/>
<organism evidence="1 2">
    <name type="scientific">Modicisalibacter xianhensis</name>
    <dbReference type="NCBI Taxonomy" id="442341"/>
    <lineage>
        <taxon>Bacteria</taxon>
        <taxon>Pseudomonadati</taxon>
        <taxon>Pseudomonadota</taxon>
        <taxon>Gammaproteobacteria</taxon>
        <taxon>Oceanospirillales</taxon>
        <taxon>Halomonadaceae</taxon>
        <taxon>Modicisalibacter</taxon>
    </lineage>
</organism>
<keyword evidence="2" id="KW-1185">Reference proteome</keyword>
<sequence length="292" mass="33325">MTITLDNTLLRLEVAPEVGGSVVRFEALRKDGPIDLFRPGSSRDTDPNRMALYPLVPWSNRISGGGFEWQGEHYPLEPNRDDQRFPIHGDAWQQEWTVRQQTTNQLTLGLESRHQPPFDYRASLIYRIDGAALTVELVVTHLGERPAPYGMGVHPWFMRTGDVRIDAPSDGVWEGDEDQLPTCWRAIADKPEWDLRRDGALPDDKIDNLFTGWNGHARLRWPSRDLTLYIDTDPACPRYLVYSPGASADFFCFEPVTHDVDAHHRQVPLDHGLIELGKGQTIRSRFRFQVTA</sequence>
<dbReference type="Pfam" id="PF01263">
    <property type="entry name" value="Aldose_epim"/>
    <property type="match status" value="1"/>
</dbReference>
<dbReference type="InterPro" id="IPR008183">
    <property type="entry name" value="Aldose_1/G6P_1-epimerase"/>
</dbReference>
<proteinExistence type="predicted"/>